<proteinExistence type="predicted"/>
<comment type="caution">
    <text evidence="1">The sequence shown here is derived from an EMBL/GenBank/DDBJ whole genome shotgun (WGS) entry which is preliminary data.</text>
</comment>
<dbReference type="AlphaFoldDB" id="A0A9P6GZJ3"/>
<name>A0A9P6GZJ3_9MICR</name>
<reference evidence="1 2" key="1">
    <citation type="journal article" date="2020" name="Genome Biol. Evol.">
        <title>Comparative genomics of strictly vertically transmitted, feminizing microsporidia endosymbionts of amphipod crustaceans.</title>
        <authorList>
            <person name="Cormier A."/>
            <person name="Chebbi M.A."/>
            <person name="Giraud I."/>
            <person name="Wattier R."/>
            <person name="Teixeira M."/>
            <person name="Gilbert C."/>
            <person name="Rigaud T."/>
            <person name="Cordaux R."/>
        </authorList>
    </citation>
    <scope>NUCLEOTIDE SEQUENCE [LARGE SCALE GENOMIC DNA]</scope>
    <source>
        <strain evidence="1 2">Ou3-Ou53</strain>
    </source>
</reference>
<protein>
    <submittedName>
        <fullName evidence="1">Uncharacterized protein</fullName>
    </submittedName>
</protein>
<dbReference type="Proteomes" id="UP000740883">
    <property type="component" value="Unassembled WGS sequence"/>
</dbReference>
<sequence>MVLIIDTYEIPARDIAMALFKRSEVTIEPVSLENLTDGSFEDSDKIYYIHKETIFNLRTIKYYFNEIIEVDSFVVHLNKKRKTLKYYRIIKTTNKLKLEEIKQSRKLTSFDKTSFLPYLKAQEDEIVIFPEDDDE</sequence>
<evidence type="ECO:0000313" key="1">
    <source>
        <dbReference type="EMBL" id="KAF9763267.1"/>
    </source>
</evidence>
<dbReference type="OrthoDB" id="2190490at2759"/>
<keyword evidence="2" id="KW-1185">Reference proteome</keyword>
<organism evidence="1 2">
    <name type="scientific">Nosema granulosis</name>
    <dbReference type="NCBI Taxonomy" id="83296"/>
    <lineage>
        <taxon>Eukaryota</taxon>
        <taxon>Fungi</taxon>
        <taxon>Fungi incertae sedis</taxon>
        <taxon>Microsporidia</taxon>
        <taxon>Nosematidae</taxon>
        <taxon>Nosema</taxon>
    </lineage>
</organism>
<evidence type="ECO:0000313" key="2">
    <source>
        <dbReference type="Proteomes" id="UP000740883"/>
    </source>
</evidence>
<gene>
    <name evidence="1" type="ORF">NGRA_1387</name>
</gene>
<dbReference type="EMBL" id="SBJO01000085">
    <property type="protein sequence ID" value="KAF9763267.1"/>
    <property type="molecule type" value="Genomic_DNA"/>
</dbReference>
<accession>A0A9P6GZJ3</accession>